<organism evidence="2 3">
    <name type="scientific">Kinneretia aquatilis</name>
    <dbReference type="NCBI Taxonomy" id="2070761"/>
    <lineage>
        <taxon>Bacteria</taxon>
        <taxon>Pseudomonadati</taxon>
        <taxon>Pseudomonadota</taxon>
        <taxon>Betaproteobacteria</taxon>
        <taxon>Burkholderiales</taxon>
        <taxon>Sphaerotilaceae</taxon>
        <taxon>Roseateles</taxon>
    </lineage>
</organism>
<feature type="signal peptide" evidence="1">
    <location>
        <begin position="1"/>
        <end position="26"/>
    </location>
</feature>
<keyword evidence="1" id="KW-0732">Signal</keyword>
<dbReference type="Pfam" id="PF13689">
    <property type="entry name" value="DUF4154"/>
    <property type="match status" value="1"/>
</dbReference>
<proteinExistence type="predicted"/>
<protein>
    <submittedName>
        <fullName evidence="2">DUF4154 domain-containing protein</fullName>
    </submittedName>
</protein>
<dbReference type="AlphaFoldDB" id="A0A2N8KVA0"/>
<gene>
    <name evidence="2" type="ORF">C1O66_07335</name>
</gene>
<dbReference type="EMBL" id="POSP01000003">
    <property type="protein sequence ID" value="PND37360.1"/>
    <property type="molecule type" value="Genomic_DNA"/>
</dbReference>
<reference evidence="2 3" key="1">
    <citation type="submission" date="2018-01" db="EMBL/GenBank/DDBJ databases">
        <title>Draft genome sequence of Paucibacter aquatile CR182 isolated from freshwater of the Nakdong River.</title>
        <authorList>
            <person name="Choi A."/>
            <person name="Chung E.J."/>
        </authorList>
    </citation>
    <scope>NUCLEOTIDE SEQUENCE [LARGE SCALE GENOMIC DNA]</scope>
    <source>
        <strain evidence="2 3">CR182</strain>
    </source>
</reference>
<evidence type="ECO:0000313" key="3">
    <source>
        <dbReference type="Proteomes" id="UP000235916"/>
    </source>
</evidence>
<dbReference type="InterPro" id="IPR025293">
    <property type="entry name" value="YfiR/HmsC-like"/>
</dbReference>
<dbReference type="PROSITE" id="PS51257">
    <property type="entry name" value="PROKAR_LIPOPROTEIN"/>
    <property type="match status" value="1"/>
</dbReference>
<evidence type="ECO:0000256" key="1">
    <source>
        <dbReference type="SAM" id="SignalP"/>
    </source>
</evidence>
<name>A0A2N8KVA0_9BURK</name>
<accession>A0A2N8KVA0</accession>
<feature type="chain" id="PRO_5014750545" evidence="1">
    <location>
        <begin position="27"/>
        <end position="177"/>
    </location>
</feature>
<keyword evidence="3" id="KW-1185">Reference proteome</keyword>
<comment type="caution">
    <text evidence="2">The sequence shown here is derived from an EMBL/GenBank/DDBJ whole genome shotgun (WGS) entry which is preliminary data.</text>
</comment>
<dbReference type="Proteomes" id="UP000235916">
    <property type="component" value="Unassembled WGS sequence"/>
</dbReference>
<evidence type="ECO:0000313" key="2">
    <source>
        <dbReference type="EMBL" id="PND37360.1"/>
    </source>
</evidence>
<dbReference type="OrthoDB" id="8527941at2"/>
<sequence length="177" mass="19296">MKRARSSWLAWLRLLPLLWAAGAACAHPGQEEAQLKAAFIYRFAQFTQWPPPPPGREFNYCVAGDRELQDALRVVAQKPMGQAAGRVLVLGSPAEAGPCHVLVLGFSGRQELQLWLDALADSPLLVVGASAEAFRAGAIIALVLEPNGMAFRINHSEAKRRGLMLSSQMLKLAREVK</sequence>